<organism evidence="1 2">
    <name type="scientific">Trichoderma ghanense</name>
    <dbReference type="NCBI Taxonomy" id="65468"/>
    <lineage>
        <taxon>Eukaryota</taxon>
        <taxon>Fungi</taxon>
        <taxon>Dikarya</taxon>
        <taxon>Ascomycota</taxon>
        <taxon>Pezizomycotina</taxon>
        <taxon>Sordariomycetes</taxon>
        <taxon>Hypocreomycetidae</taxon>
        <taxon>Hypocreales</taxon>
        <taxon>Hypocreaceae</taxon>
        <taxon>Trichoderma</taxon>
    </lineage>
</organism>
<reference evidence="1 2" key="1">
    <citation type="submission" date="2018-01" db="EMBL/GenBank/DDBJ databases">
        <title>Genome characterization of the sugarcane-associated fungus Trichoderma ghanense CCMA-1212 and their application in lignocelulose bioconversion.</title>
        <authorList>
            <person name="Steindorff A.S."/>
            <person name="Mendes T.D."/>
            <person name="Vilela E.S.D."/>
            <person name="Rodrigues D.S."/>
            <person name="Formighieri E.F."/>
            <person name="Melo I.S."/>
            <person name="Favaro L.C.L."/>
        </authorList>
    </citation>
    <scope>NUCLEOTIDE SEQUENCE [LARGE SCALE GENOMIC DNA]</scope>
    <source>
        <strain evidence="1 2">CCMA-1212</strain>
    </source>
</reference>
<gene>
    <name evidence="1" type="ORF">CCMA1212_009356</name>
</gene>
<accession>A0ABY2GSI0</accession>
<dbReference type="Proteomes" id="UP001642720">
    <property type="component" value="Unassembled WGS sequence"/>
</dbReference>
<dbReference type="EMBL" id="PPTA01000017">
    <property type="protein sequence ID" value="TFA98898.1"/>
    <property type="molecule type" value="Genomic_DNA"/>
</dbReference>
<protein>
    <recommendedName>
        <fullName evidence="3">Fungal STAND N-terminal Goodbye domain-containing protein</fullName>
    </recommendedName>
</protein>
<keyword evidence="2" id="KW-1185">Reference proteome</keyword>
<dbReference type="PANTHER" id="PTHR40619:SF3">
    <property type="entry name" value="FUNGAL STAND N-TERMINAL GOODBYE DOMAIN-CONTAINING PROTEIN"/>
    <property type="match status" value="1"/>
</dbReference>
<name>A0ABY2GSI0_9HYPO</name>
<proteinExistence type="predicted"/>
<sequence length="647" mass="72709">MSTSNHIGTSLGHRTPSVTFIDNRLPEHHQLFADPSLRYDPVSETYVPTRVLEDDAVAIASRPVFTDINAMKFWESILPRAMSEVNSTPEPRGRSETTYSIRNKTNWHSVFNVLEEARFKYENKDGPINKLRDMRRKAANKAGPVGNVVQIVSKVVPEGTCATPVLGALQILLSAVKIAANLREKVLGSFDDNMAIFSDVELFLGTFPNDENIVKASVDLTVAALKGIELAIGFFTSNSLKRGTKALLTSDDYEKGLLESLDMIKTKSKSLMEEALKSHIYEVHIYSRETQKLCRNIQTLSEAMDRKLQNLGEGFNSMNLLLTEHVKEKESTDGFFTELLEAARQQLEVAYRENHFLRAENSTLRAHSPLRSVSPYQPPQPQIWYISQQNLRQLLNQFDVDLIDLAFVADRKGQLPPKQRLQAEQIVNTQLFRSWVVSPTSSKLLIHWDNRLPKTIASVSPLSVFCLTMTQALRAKHQFLSLVWFCGRHAEATDSGDCVGARPMVASLIDQLLKQHSFDAQFLSSANMNIASLQEGNLEALMHLLCYLIRLLPPTLSVFIIIDNAVLYERDGFEEELLQVFPTLIHLSQDTTIPAAIKLLFTSTPGTNTVRSAFEVEDLLLNVDNLPQMAWAPSEERVMRELEGGLT</sequence>
<evidence type="ECO:0000313" key="2">
    <source>
        <dbReference type="Proteomes" id="UP001642720"/>
    </source>
</evidence>
<dbReference type="GeneID" id="300580892"/>
<dbReference type="RefSeq" id="XP_073555100.1">
    <property type="nucleotide sequence ID" value="XM_073706442.1"/>
</dbReference>
<comment type="caution">
    <text evidence="1">The sequence shown here is derived from an EMBL/GenBank/DDBJ whole genome shotgun (WGS) entry which is preliminary data.</text>
</comment>
<evidence type="ECO:0008006" key="3">
    <source>
        <dbReference type="Google" id="ProtNLM"/>
    </source>
</evidence>
<evidence type="ECO:0000313" key="1">
    <source>
        <dbReference type="EMBL" id="TFA98898.1"/>
    </source>
</evidence>
<dbReference type="PANTHER" id="PTHR40619">
    <property type="entry name" value="FUNGAL STAND N-TERMINAL GOODBYE DOMAIN-CONTAINING PROTEIN"/>
    <property type="match status" value="1"/>
</dbReference>